<reference evidence="3" key="1">
    <citation type="submission" date="2024-05" db="EMBL/GenBank/DDBJ databases">
        <title>Planctomycetes of the genus Singulisphaera possess chitinolytic capabilities.</title>
        <authorList>
            <person name="Ivanova A."/>
        </authorList>
    </citation>
    <scope>NUCLEOTIDE SEQUENCE</scope>
    <source>
        <strain evidence="3">Ch08T</strain>
    </source>
</reference>
<name>A0AAU7C7X7_9BACT</name>
<feature type="domain" description="Activator of Hsp90 ATPase homologue 1/2-like C-terminal" evidence="2">
    <location>
        <begin position="16"/>
        <end position="143"/>
    </location>
</feature>
<dbReference type="EMBL" id="CP155447">
    <property type="protein sequence ID" value="XBH01384.1"/>
    <property type="molecule type" value="Genomic_DNA"/>
</dbReference>
<evidence type="ECO:0000259" key="2">
    <source>
        <dbReference type="Pfam" id="PF08327"/>
    </source>
</evidence>
<dbReference type="Gene3D" id="3.30.530.20">
    <property type="match status" value="1"/>
</dbReference>
<proteinExistence type="inferred from homology"/>
<protein>
    <submittedName>
        <fullName evidence="3">SRPBCC family protein</fullName>
    </submittedName>
</protein>
<accession>A0AAU7C7X7</accession>
<dbReference type="InterPro" id="IPR013538">
    <property type="entry name" value="ASHA1/2-like_C"/>
</dbReference>
<comment type="similarity">
    <text evidence="1">Belongs to the AHA1 family.</text>
</comment>
<gene>
    <name evidence="3" type="ORF">V5E97_23865</name>
</gene>
<sequence>MSSATPDSLQVIHQFDVSPERVFAAWLDPESASRWLFATATGRMVRAEIDPRVGGFFYLTDRRDGEDVEHVGEYLEIESPRRLVFKMSVPKYSPVSTRVTVAILPLGSGCQLTLTHDGVLPEYVSRTEAGWGMILEALAKTLG</sequence>
<evidence type="ECO:0000313" key="3">
    <source>
        <dbReference type="EMBL" id="XBH01384.1"/>
    </source>
</evidence>
<evidence type="ECO:0000256" key="1">
    <source>
        <dbReference type="ARBA" id="ARBA00006817"/>
    </source>
</evidence>
<dbReference type="InterPro" id="IPR023393">
    <property type="entry name" value="START-like_dom_sf"/>
</dbReference>
<dbReference type="Pfam" id="PF08327">
    <property type="entry name" value="AHSA1"/>
    <property type="match status" value="1"/>
</dbReference>
<dbReference type="RefSeq" id="WP_406694085.1">
    <property type="nucleotide sequence ID" value="NZ_CP155447.1"/>
</dbReference>
<dbReference type="SUPFAM" id="SSF55961">
    <property type="entry name" value="Bet v1-like"/>
    <property type="match status" value="1"/>
</dbReference>
<dbReference type="AlphaFoldDB" id="A0AAU7C7X7"/>
<organism evidence="3">
    <name type="scientific">Singulisphaera sp. Ch08</name>
    <dbReference type="NCBI Taxonomy" id="3120278"/>
    <lineage>
        <taxon>Bacteria</taxon>
        <taxon>Pseudomonadati</taxon>
        <taxon>Planctomycetota</taxon>
        <taxon>Planctomycetia</taxon>
        <taxon>Isosphaerales</taxon>
        <taxon>Isosphaeraceae</taxon>
        <taxon>Singulisphaera</taxon>
    </lineage>
</organism>
<dbReference type="CDD" id="cd07814">
    <property type="entry name" value="SRPBCC_CalC_Aha1-like"/>
    <property type="match status" value="1"/>
</dbReference>